<dbReference type="Proteomes" id="UP000314294">
    <property type="component" value="Unassembled WGS sequence"/>
</dbReference>
<comment type="caution">
    <text evidence="1">The sequence shown here is derived from an EMBL/GenBank/DDBJ whole genome shotgun (WGS) entry which is preliminary data.</text>
</comment>
<organism evidence="1 2">
    <name type="scientific">Liparis tanakae</name>
    <name type="common">Tanaka's snailfish</name>
    <dbReference type="NCBI Taxonomy" id="230148"/>
    <lineage>
        <taxon>Eukaryota</taxon>
        <taxon>Metazoa</taxon>
        <taxon>Chordata</taxon>
        <taxon>Craniata</taxon>
        <taxon>Vertebrata</taxon>
        <taxon>Euteleostomi</taxon>
        <taxon>Actinopterygii</taxon>
        <taxon>Neopterygii</taxon>
        <taxon>Teleostei</taxon>
        <taxon>Neoteleostei</taxon>
        <taxon>Acanthomorphata</taxon>
        <taxon>Eupercaria</taxon>
        <taxon>Perciformes</taxon>
        <taxon>Cottioidei</taxon>
        <taxon>Cottales</taxon>
        <taxon>Liparidae</taxon>
        <taxon>Liparis</taxon>
    </lineage>
</organism>
<dbReference type="PANTHER" id="PTHR21581:SF6">
    <property type="entry name" value="TRAFFICKING PROTEIN PARTICLE COMPLEX SUBUNIT 12"/>
    <property type="match status" value="1"/>
</dbReference>
<reference evidence="1 2" key="1">
    <citation type="submission" date="2019-03" db="EMBL/GenBank/DDBJ databases">
        <title>First draft genome of Liparis tanakae, snailfish: a comprehensive survey of snailfish specific genes.</title>
        <authorList>
            <person name="Kim W."/>
            <person name="Song I."/>
            <person name="Jeong J.-H."/>
            <person name="Kim D."/>
            <person name="Kim S."/>
            <person name="Ryu S."/>
            <person name="Song J.Y."/>
            <person name="Lee S.K."/>
        </authorList>
    </citation>
    <scope>NUCLEOTIDE SEQUENCE [LARGE SCALE GENOMIC DNA]</scope>
    <source>
        <tissue evidence="1">Muscle</tissue>
    </source>
</reference>
<dbReference type="EMBL" id="SRLO01021803">
    <property type="protein sequence ID" value="TNN22591.1"/>
    <property type="molecule type" value="Genomic_DNA"/>
</dbReference>
<gene>
    <name evidence="1" type="primary">Trappc12_2</name>
    <name evidence="1" type="ORF">EYF80_067295</name>
</gene>
<accession>A0A4Z2E1F2</accession>
<dbReference type="AlphaFoldDB" id="A0A4Z2E1F2"/>
<dbReference type="GO" id="GO:0030008">
    <property type="term" value="C:TRAPP complex"/>
    <property type="evidence" value="ECO:0007669"/>
    <property type="project" value="TreeGrafter"/>
</dbReference>
<evidence type="ECO:0000313" key="2">
    <source>
        <dbReference type="Proteomes" id="UP000314294"/>
    </source>
</evidence>
<keyword evidence="2" id="KW-1185">Reference proteome</keyword>
<dbReference type="PANTHER" id="PTHR21581">
    <property type="entry name" value="D-ALANYL-D-ALANINE CARBOXYPEPTIDASE"/>
    <property type="match status" value="1"/>
</dbReference>
<dbReference type="OrthoDB" id="428342at2759"/>
<protein>
    <submittedName>
        <fullName evidence="1">Trafficking protein particle complex subunit 12</fullName>
    </submittedName>
</protein>
<evidence type="ECO:0000313" key="1">
    <source>
        <dbReference type="EMBL" id="TNN22591.1"/>
    </source>
</evidence>
<proteinExistence type="predicted"/>
<dbReference type="GO" id="GO:0005794">
    <property type="term" value="C:Golgi apparatus"/>
    <property type="evidence" value="ECO:0007669"/>
    <property type="project" value="TreeGrafter"/>
</dbReference>
<sequence>MVPFSMRLLHAELPQYLAKPQEALDRLYHLKTVCLAILENLEKGLAENGSIITLTQDNRQGRHASTQRDVNGLAASLSGFLRHLNAALFESCGPSNT</sequence>
<name>A0A4Z2E1F2_9TELE</name>